<dbReference type="GO" id="GO:0008017">
    <property type="term" value="F:microtubule binding"/>
    <property type="evidence" value="ECO:0007669"/>
    <property type="project" value="InterPro"/>
</dbReference>
<evidence type="ECO:0000313" key="9">
    <source>
        <dbReference type="EMBL" id="MPC46059.1"/>
    </source>
</evidence>
<dbReference type="OrthoDB" id="3176171at2759"/>
<comment type="caution">
    <text evidence="7">Lacks conserved residue(s) required for the propagation of feature annotation.</text>
</comment>
<comment type="caution">
    <text evidence="9">The sequence shown here is derived from an EMBL/GenBank/DDBJ whole genome shotgun (WGS) entry which is preliminary data.</text>
</comment>
<keyword evidence="5" id="KW-0505">Motor protein</keyword>
<comment type="similarity">
    <text evidence="7">Belongs to the TRAFAC class myosin-kinesin ATPase superfamily. Kinesin family.</text>
</comment>
<evidence type="ECO:0000313" key="10">
    <source>
        <dbReference type="Proteomes" id="UP000324222"/>
    </source>
</evidence>
<dbReference type="SMART" id="SM00129">
    <property type="entry name" value="KISc"/>
    <property type="match status" value="1"/>
</dbReference>
<keyword evidence="3" id="KW-0547">Nucleotide-binding</keyword>
<evidence type="ECO:0000256" key="2">
    <source>
        <dbReference type="ARBA" id="ARBA00022701"/>
    </source>
</evidence>
<dbReference type="PRINTS" id="PR00380">
    <property type="entry name" value="KINESINHEAVY"/>
</dbReference>
<dbReference type="Proteomes" id="UP000324222">
    <property type="component" value="Unassembled WGS sequence"/>
</dbReference>
<dbReference type="GO" id="GO:0007018">
    <property type="term" value="P:microtubule-based movement"/>
    <property type="evidence" value="ECO:0007669"/>
    <property type="project" value="InterPro"/>
</dbReference>
<dbReference type="PANTHER" id="PTHR47972">
    <property type="entry name" value="KINESIN-LIKE PROTEIN KLP-3"/>
    <property type="match status" value="1"/>
</dbReference>
<dbReference type="SUPFAM" id="SSF52540">
    <property type="entry name" value="P-loop containing nucleoside triphosphate hydrolases"/>
    <property type="match status" value="1"/>
</dbReference>
<dbReference type="Gene3D" id="3.40.850.10">
    <property type="entry name" value="Kinesin motor domain"/>
    <property type="match status" value="1"/>
</dbReference>
<dbReference type="Pfam" id="PF00225">
    <property type="entry name" value="Kinesin"/>
    <property type="match status" value="1"/>
</dbReference>
<gene>
    <name evidence="9" type="primary">klpA</name>
    <name evidence="9" type="ORF">E2C01_039768</name>
</gene>
<dbReference type="InterPro" id="IPR027417">
    <property type="entry name" value="P-loop_NTPase"/>
</dbReference>
<evidence type="ECO:0000256" key="3">
    <source>
        <dbReference type="ARBA" id="ARBA00022741"/>
    </source>
</evidence>
<dbReference type="GO" id="GO:0005524">
    <property type="term" value="F:ATP binding"/>
    <property type="evidence" value="ECO:0007669"/>
    <property type="project" value="UniProtKB-KW"/>
</dbReference>
<sequence length="150" mass="16534">MHRRVVWRVLRLARLGKRGKNGCLVPGPDSLGTRQTSTRTLNLVDLAGSERLKESGSEGARLTETQNINRSLSNLGNVIMALAQKQGHIPYRNSKLTHLLQNSLGGNSKTLMFVNVSPVDLCFSETLNSLRFATKVNQCHIGTAIKQVKK</sequence>
<organism evidence="9 10">
    <name type="scientific">Portunus trituberculatus</name>
    <name type="common">Swimming crab</name>
    <name type="synonym">Neptunus trituberculatus</name>
    <dbReference type="NCBI Taxonomy" id="210409"/>
    <lineage>
        <taxon>Eukaryota</taxon>
        <taxon>Metazoa</taxon>
        <taxon>Ecdysozoa</taxon>
        <taxon>Arthropoda</taxon>
        <taxon>Crustacea</taxon>
        <taxon>Multicrustacea</taxon>
        <taxon>Malacostraca</taxon>
        <taxon>Eumalacostraca</taxon>
        <taxon>Eucarida</taxon>
        <taxon>Decapoda</taxon>
        <taxon>Pleocyemata</taxon>
        <taxon>Brachyura</taxon>
        <taxon>Eubrachyura</taxon>
        <taxon>Portunoidea</taxon>
        <taxon>Portunidae</taxon>
        <taxon>Portuninae</taxon>
        <taxon>Portunus</taxon>
    </lineage>
</organism>
<evidence type="ECO:0000256" key="5">
    <source>
        <dbReference type="ARBA" id="ARBA00023175"/>
    </source>
</evidence>
<evidence type="ECO:0000256" key="4">
    <source>
        <dbReference type="ARBA" id="ARBA00022840"/>
    </source>
</evidence>
<dbReference type="AlphaFoldDB" id="A0A5B7FLL6"/>
<dbReference type="GO" id="GO:0005874">
    <property type="term" value="C:microtubule"/>
    <property type="evidence" value="ECO:0007669"/>
    <property type="project" value="UniProtKB-KW"/>
</dbReference>
<dbReference type="GO" id="GO:0003777">
    <property type="term" value="F:microtubule motor activity"/>
    <property type="evidence" value="ECO:0007669"/>
    <property type="project" value="InterPro"/>
</dbReference>
<name>A0A5B7FLL6_PORTR</name>
<dbReference type="InterPro" id="IPR027640">
    <property type="entry name" value="Kinesin-like_fam"/>
</dbReference>
<keyword evidence="6" id="KW-0206">Cytoskeleton</keyword>
<keyword evidence="6" id="KW-0963">Cytoplasm</keyword>
<evidence type="ECO:0000256" key="7">
    <source>
        <dbReference type="PROSITE-ProRule" id="PRU00283"/>
    </source>
</evidence>
<dbReference type="InterPro" id="IPR001752">
    <property type="entry name" value="Kinesin_motor_dom"/>
</dbReference>
<keyword evidence="2" id="KW-0493">Microtubule</keyword>
<proteinExistence type="inferred from homology"/>
<dbReference type="InterPro" id="IPR036961">
    <property type="entry name" value="Kinesin_motor_dom_sf"/>
</dbReference>
<dbReference type="PROSITE" id="PS50067">
    <property type="entry name" value="KINESIN_MOTOR_2"/>
    <property type="match status" value="1"/>
</dbReference>
<evidence type="ECO:0000256" key="1">
    <source>
        <dbReference type="ARBA" id="ARBA00004245"/>
    </source>
</evidence>
<reference evidence="9 10" key="1">
    <citation type="submission" date="2019-05" db="EMBL/GenBank/DDBJ databases">
        <title>Another draft genome of Portunus trituberculatus and its Hox gene families provides insights of decapod evolution.</title>
        <authorList>
            <person name="Jeong J.-H."/>
            <person name="Song I."/>
            <person name="Kim S."/>
            <person name="Choi T."/>
            <person name="Kim D."/>
            <person name="Ryu S."/>
            <person name="Kim W."/>
        </authorList>
    </citation>
    <scope>NUCLEOTIDE SEQUENCE [LARGE SCALE GENOMIC DNA]</scope>
    <source>
        <tissue evidence="9">Muscle</tissue>
    </source>
</reference>
<comment type="subcellular location">
    <subcellularLocation>
        <location evidence="1">Cytoplasm</location>
        <location evidence="1">Cytoskeleton</location>
    </subcellularLocation>
</comment>
<keyword evidence="10" id="KW-1185">Reference proteome</keyword>
<feature type="domain" description="Kinesin motor" evidence="8">
    <location>
        <begin position="1"/>
        <end position="139"/>
    </location>
</feature>
<accession>A0A5B7FLL6</accession>
<dbReference type="EMBL" id="VSRR010007024">
    <property type="protein sequence ID" value="MPC46059.1"/>
    <property type="molecule type" value="Genomic_DNA"/>
</dbReference>
<protein>
    <submittedName>
        <fullName evidence="9">Kinesin-like protein klpA</fullName>
    </submittedName>
</protein>
<dbReference type="PANTHER" id="PTHR47972:SF45">
    <property type="entry name" value="PROTEIN CLARET SEGREGATIONAL"/>
    <property type="match status" value="1"/>
</dbReference>
<evidence type="ECO:0000259" key="8">
    <source>
        <dbReference type="PROSITE" id="PS50067"/>
    </source>
</evidence>
<keyword evidence="4" id="KW-0067">ATP-binding</keyword>
<evidence type="ECO:0000256" key="6">
    <source>
        <dbReference type="ARBA" id="ARBA00023212"/>
    </source>
</evidence>